<evidence type="ECO:0000313" key="7">
    <source>
        <dbReference type="Proteomes" id="UP000250140"/>
    </source>
</evidence>
<keyword evidence="2 4" id="KW-0378">Hydrolase</keyword>
<dbReference type="Pfam" id="PF00149">
    <property type="entry name" value="Metallophos"/>
    <property type="match status" value="1"/>
</dbReference>
<dbReference type="EMBL" id="KV750052">
    <property type="protein sequence ID" value="OCL06504.1"/>
    <property type="molecule type" value="Genomic_DNA"/>
</dbReference>
<dbReference type="InterPro" id="IPR041792">
    <property type="entry name" value="MPP_PAP"/>
</dbReference>
<keyword evidence="1 4" id="KW-0732">Signal</keyword>
<evidence type="ECO:0000256" key="1">
    <source>
        <dbReference type="ARBA" id="ARBA00022729"/>
    </source>
</evidence>
<feature type="chain" id="PRO_5034420096" description="Purple acid phosphatase" evidence="4">
    <location>
        <begin position="27"/>
        <end position="509"/>
    </location>
</feature>
<dbReference type="InterPro" id="IPR029052">
    <property type="entry name" value="Metallo-depent_PP-like"/>
</dbReference>
<accession>A0A8E2EX40</accession>
<evidence type="ECO:0000256" key="4">
    <source>
        <dbReference type="RuleBase" id="RU361203"/>
    </source>
</evidence>
<dbReference type="PROSITE" id="PS50853">
    <property type="entry name" value="FN3"/>
    <property type="match status" value="1"/>
</dbReference>
<name>A0A8E2EX40_9PEZI</name>
<evidence type="ECO:0000313" key="6">
    <source>
        <dbReference type="EMBL" id="OCL06504.1"/>
    </source>
</evidence>
<keyword evidence="7" id="KW-1185">Reference proteome</keyword>
<dbReference type="PANTHER" id="PTHR22953">
    <property type="entry name" value="ACID PHOSPHATASE RELATED"/>
    <property type="match status" value="1"/>
</dbReference>
<dbReference type="PROSITE" id="PS51257">
    <property type="entry name" value="PROKAR_LIPOPROTEIN"/>
    <property type="match status" value="1"/>
</dbReference>
<dbReference type="EC" id="3.1.3.2" evidence="4"/>
<comment type="catalytic activity">
    <reaction evidence="4">
        <text>a phosphate monoester + H2O = an alcohol + phosphate</text>
        <dbReference type="Rhea" id="RHEA:15017"/>
        <dbReference type="ChEBI" id="CHEBI:15377"/>
        <dbReference type="ChEBI" id="CHEBI:30879"/>
        <dbReference type="ChEBI" id="CHEBI:43474"/>
        <dbReference type="ChEBI" id="CHEBI:67140"/>
        <dbReference type="EC" id="3.1.3.2"/>
    </reaction>
</comment>
<keyword evidence="3" id="KW-0325">Glycoprotein</keyword>
<dbReference type="SUPFAM" id="SSF56300">
    <property type="entry name" value="Metallo-dependent phosphatases"/>
    <property type="match status" value="1"/>
</dbReference>
<dbReference type="OrthoDB" id="45007at2759"/>
<dbReference type="Gene3D" id="2.60.40.380">
    <property type="entry name" value="Purple acid phosphatase-like, N-terminal"/>
    <property type="match status" value="1"/>
</dbReference>
<evidence type="ECO:0000259" key="5">
    <source>
        <dbReference type="PROSITE" id="PS50853"/>
    </source>
</evidence>
<dbReference type="GO" id="GO:0046872">
    <property type="term" value="F:metal ion binding"/>
    <property type="evidence" value="ECO:0007669"/>
    <property type="project" value="InterPro"/>
</dbReference>
<dbReference type="Pfam" id="PF14008">
    <property type="entry name" value="Metallophos_C"/>
    <property type="match status" value="1"/>
</dbReference>
<dbReference type="InterPro" id="IPR003961">
    <property type="entry name" value="FN3_dom"/>
</dbReference>
<comment type="similarity">
    <text evidence="4">Belongs to the metallophosphoesterase superfamily. Purple acid phosphatase family.</text>
</comment>
<feature type="signal peptide" evidence="4">
    <location>
        <begin position="1"/>
        <end position="26"/>
    </location>
</feature>
<evidence type="ECO:0000256" key="2">
    <source>
        <dbReference type="ARBA" id="ARBA00022801"/>
    </source>
</evidence>
<dbReference type="PANTHER" id="PTHR22953:SF145">
    <property type="entry name" value="PURPLE ACID PHOSPHATASE"/>
    <property type="match status" value="1"/>
</dbReference>
<proteinExistence type="inferred from homology"/>
<dbReference type="Pfam" id="PF16656">
    <property type="entry name" value="Pur_ac_phosph_N"/>
    <property type="match status" value="1"/>
</dbReference>
<dbReference type="InterPro" id="IPR039331">
    <property type="entry name" value="PAPs-like"/>
</dbReference>
<protein>
    <recommendedName>
        <fullName evidence="4">Purple acid phosphatase</fullName>
        <ecNumber evidence="4">3.1.3.2</ecNumber>
    </recommendedName>
</protein>
<dbReference type="InterPro" id="IPR015914">
    <property type="entry name" value="PAPs_N"/>
</dbReference>
<evidence type="ECO:0000256" key="3">
    <source>
        <dbReference type="ARBA" id="ARBA00023180"/>
    </source>
</evidence>
<reference evidence="6 7" key="1">
    <citation type="journal article" date="2016" name="Nat. Commun.">
        <title>Ectomycorrhizal ecology is imprinted in the genome of the dominant symbiotic fungus Cenococcum geophilum.</title>
        <authorList>
            <consortium name="DOE Joint Genome Institute"/>
            <person name="Peter M."/>
            <person name="Kohler A."/>
            <person name="Ohm R.A."/>
            <person name="Kuo A."/>
            <person name="Krutzmann J."/>
            <person name="Morin E."/>
            <person name="Arend M."/>
            <person name="Barry K.W."/>
            <person name="Binder M."/>
            <person name="Choi C."/>
            <person name="Clum A."/>
            <person name="Copeland A."/>
            <person name="Grisel N."/>
            <person name="Haridas S."/>
            <person name="Kipfer T."/>
            <person name="LaButti K."/>
            <person name="Lindquist E."/>
            <person name="Lipzen A."/>
            <person name="Maire R."/>
            <person name="Meier B."/>
            <person name="Mihaltcheva S."/>
            <person name="Molinier V."/>
            <person name="Murat C."/>
            <person name="Poggeler S."/>
            <person name="Quandt C.A."/>
            <person name="Sperisen C."/>
            <person name="Tritt A."/>
            <person name="Tisserant E."/>
            <person name="Crous P.W."/>
            <person name="Henrissat B."/>
            <person name="Nehls U."/>
            <person name="Egli S."/>
            <person name="Spatafora J.W."/>
            <person name="Grigoriev I.V."/>
            <person name="Martin F.M."/>
        </authorList>
    </citation>
    <scope>NUCLEOTIDE SEQUENCE [LARGE SCALE GENOMIC DNA]</scope>
    <source>
        <strain evidence="6 7">CBS 207.34</strain>
    </source>
</reference>
<dbReference type="InterPro" id="IPR025733">
    <property type="entry name" value="PAPs_C"/>
</dbReference>
<dbReference type="GO" id="GO:0003993">
    <property type="term" value="F:acid phosphatase activity"/>
    <property type="evidence" value="ECO:0007669"/>
    <property type="project" value="UniProtKB-EC"/>
</dbReference>
<dbReference type="SUPFAM" id="SSF49363">
    <property type="entry name" value="Purple acid phosphatase, N-terminal domain"/>
    <property type="match status" value="1"/>
</dbReference>
<gene>
    <name evidence="6" type="ORF">AOQ84DRAFT_390141</name>
</gene>
<dbReference type="AlphaFoldDB" id="A0A8E2EX40"/>
<dbReference type="Gene3D" id="3.60.21.10">
    <property type="match status" value="1"/>
</dbReference>
<sequence>MFQTLRPSVVLSAVAFAACATSKTAGGDNGPVPMQLRLAYSGNTGMVVSWNTYSQLSRPTVRYGLSPHDLYETAWSTISITYPTSTTYNNHVQLRDLKPDTLYYYQPEFSNSTTPYTFRTSRPAGDGTPYSIAVVVDLGTMGPDGLTTHVGKGAGNPLRVNETNTIQSLSRFKSGYDFLWHAGDIAYADYWLKEEIQGFLPNTTIAEGAAVYERILNDFYDEMTVVTADRPYMVGPGNHEANCDNGGTTDKVHNITYDVSICIPGQTNFTGYRNHFRMPSSESAGLGNFWYSFDHGMVHYIQIDTETDLGHGLIAPDEPGGSEGEDAGPFSDIKNAQTNWLAKDLASVDRSKTPWIIVAGHRPWYVSAQNDSSDVCLDCQNVFEPLFIQYGVDLVLSGHVHAYERNVPLANYGVDPAGLNNPKAPWYITNGAAGHYDGLDSLLEPLPYYSAFAQDTAYGWSRITFHNCTHMTHEFVASANGTVLDSATLFKKRTCDVQKNHGYRGHDSH</sequence>
<dbReference type="Proteomes" id="UP000250140">
    <property type="component" value="Unassembled WGS sequence"/>
</dbReference>
<dbReference type="CDD" id="cd00839">
    <property type="entry name" value="MPP_PAPs"/>
    <property type="match status" value="1"/>
</dbReference>
<feature type="domain" description="Fibronectin type-III" evidence="5">
    <location>
        <begin position="32"/>
        <end position="123"/>
    </location>
</feature>
<dbReference type="InterPro" id="IPR004843">
    <property type="entry name" value="Calcineurin-like_PHP"/>
</dbReference>
<dbReference type="CDD" id="cd00063">
    <property type="entry name" value="FN3"/>
    <property type="match status" value="1"/>
</dbReference>
<dbReference type="InterPro" id="IPR008963">
    <property type="entry name" value="Purple_acid_Pase-like_N"/>
</dbReference>
<organism evidence="6 7">
    <name type="scientific">Glonium stellatum</name>
    <dbReference type="NCBI Taxonomy" id="574774"/>
    <lineage>
        <taxon>Eukaryota</taxon>
        <taxon>Fungi</taxon>
        <taxon>Dikarya</taxon>
        <taxon>Ascomycota</taxon>
        <taxon>Pezizomycotina</taxon>
        <taxon>Dothideomycetes</taxon>
        <taxon>Pleosporomycetidae</taxon>
        <taxon>Gloniales</taxon>
        <taxon>Gloniaceae</taxon>
        <taxon>Glonium</taxon>
    </lineage>
</organism>